<dbReference type="InterPro" id="IPR000719">
    <property type="entry name" value="Prot_kinase_dom"/>
</dbReference>
<comment type="caution">
    <text evidence="5">The sequence shown here is derived from an EMBL/GenBank/DDBJ whole genome shotgun (WGS) entry which is preliminary data.</text>
</comment>
<evidence type="ECO:0000256" key="2">
    <source>
        <dbReference type="ARBA" id="ARBA00022741"/>
    </source>
</evidence>
<organism evidence="5 6">
    <name type="scientific">Capsicum baccatum</name>
    <name type="common">Peruvian pepper</name>
    <dbReference type="NCBI Taxonomy" id="33114"/>
    <lineage>
        <taxon>Eukaryota</taxon>
        <taxon>Viridiplantae</taxon>
        <taxon>Streptophyta</taxon>
        <taxon>Embryophyta</taxon>
        <taxon>Tracheophyta</taxon>
        <taxon>Spermatophyta</taxon>
        <taxon>Magnoliopsida</taxon>
        <taxon>eudicotyledons</taxon>
        <taxon>Gunneridae</taxon>
        <taxon>Pentapetalae</taxon>
        <taxon>asterids</taxon>
        <taxon>lamiids</taxon>
        <taxon>Solanales</taxon>
        <taxon>Solanaceae</taxon>
        <taxon>Solanoideae</taxon>
        <taxon>Capsiceae</taxon>
        <taxon>Capsicum</taxon>
    </lineage>
</organism>
<gene>
    <name evidence="5" type="ORF">CQW23_21693</name>
</gene>
<evidence type="ECO:0000313" key="6">
    <source>
        <dbReference type="Proteomes" id="UP000224567"/>
    </source>
</evidence>
<dbReference type="STRING" id="33114.A0A2G2VYR3"/>
<keyword evidence="1" id="KW-0418">Kinase</keyword>
<reference evidence="5 6" key="1">
    <citation type="journal article" date="2017" name="Genome Biol.">
        <title>New reference genome sequences of hot pepper reveal the massive evolution of plant disease-resistance genes by retroduplication.</title>
        <authorList>
            <person name="Kim S."/>
            <person name="Park J."/>
            <person name="Yeom S.I."/>
            <person name="Kim Y.M."/>
            <person name="Seo E."/>
            <person name="Kim K.T."/>
            <person name="Kim M.S."/>
            <person name="Lee J.M."/>
            <person name="Cheong K."/>
            <person name="Shin H.S."/>
            <person name="Kim S.B."/>
            <person name="Han K."/>
            <person name="Lee J."/>
            <person name="Park M."/>
            <person name="Lee H.A."/>
            <person name="Lee H.Y."/>
            <person name="Lee Y."/>
            <person name="Oh S."/>
            <person name="Lee J.H."/>
            <person name="Choi E."/>
            <person name="Choi E."/>
            <person name="Lee S.E."/>
            <person name="Jeon J."/>
            <person name="Kim H."/>
            <person name="Choi G."/>
            <person name="Song H."/>
            <person name="Lee J."/>
            <person name="Lee S.C."/>
            <person name="Kwon J.K."/>
            <person name="Lee H.Y."/>
            <person name="Koo N."/>
            <person name="Hong Y."/>
            <person name="Kim R.W."/>
            <person name="Kang W.H."/>
            <person name="Huh J.H."/>
            <person name="Kang B.C."/>
            <person name="Yang T.J."/>
            <person name="Lee Y.H."/>
            <person name="Bennetzen J.L."/>
            <person name="Choi D."/>
        </authorList>
    </citation>
    <scope>NUCLEOTIDE SEQUENCE [LARGE SCALE GENOMIC DNA]</scope>
    <source>
        <strain evidence="6">cv. PBC81</strain>
    </source>
</reference>
<feature type="domain" description="Protein kinase" evidence="4">
    <location>
        <begin position="15"/>
        <end position="138"/>
    </location>
</feature>
<keyword evidence="3" id="KW-0067">ATP-binding</keyword>
<dbReference type="AlphaFoldDB" id="A0A2G2VYR3"/>
<dbReference type="GO" id="GO:0005524">
    <property type="term" value="F:ATP binding"/>
    <property type="evidence" value="ECO:0007669"/>
    <property type="project" value="UniProtKB-KW"/>
</dbReference>
<evidence type="ECO:0000259" key="4">
    <source>
        <dbReference type="PROSITE" id="PS50011"/>
    </source>
</evidence>
<reference evidence="6" key="2">
    <citation type="journal article" date="2017" name="J. Anim. Genet.">
        <title>Multiple reference genome sequences of hot pepper reveal the massive evolution of plant disease resistance genes by retroduplication.</title>
        <authorList>
            <person name="Kim S."/>
            <person name="Park J."/>
            <person name="Yeom S.-I."/>
            <person name="Kim Y.-M."/>
            <person name="Seo E."/>
            <person name="Kim K.-T."/>
            <person name="Kim M.-S."/>
            <person name="Lee J.M."/>
            <person name="Cheong K."/>
            <person name="Shin H.-S."/>
            <person name="Kim S.-B."/>
            <person name="Han K."/>
            <person name="Lee J."/>
            <person name="Park M."/>
            <person name="Lee H.-A."/>
            <person name="Lee H.-Y."/>
            <person name="Lee Y."/>
            <person name="Oh S."/>
            <person name="Lee J.H."/>
            <person name="Choi E."/>
            <person name="Choi E."/>
            <person name="Lee S.E."/>
            <person name="Jeon J."/>
            <person name="Kim H."/>
            <person name="Choi G."/>
            <person name="Song H."/>
            <person name="Lee J."/>
            <person name="Lee S.-C."/>
            <person name="Kwon J.-K."/>
            <person name="Lee H.-Y."/>
            <person name="Koo N."/>
            <person name="Hong Y."/>
            <person name="Kim R.W."/>
            <person name="Kang W.-H."/>
            <person name="Huh J.H."/>
            <person name="Kang B.-C."/>
            <person name="Yang T.-J."/>
            <person name="Lee Y.-H."/>
            <person name="Bennetzen J.L."/>
            <person name="Choi D."/>
        </authorList>
    </citation>
    <scope>NUCLEOTIDE SEQUENCE [LARGE SCALE GENOMIC DNA]</scope>
    <source>
        <strain evidence="6">cv. PBC81</strain>
    </source>
</reference>
<keyword evidence="1" id="KW-0808">Transferase</keyword>
<dbReference type="EMBL" id="MLFT02000009">
    <property type="protein sequence ID" value="PHT38120.1"/>
    <property type="molecule type" value="Genomic_DNA"/>
</dbReference>
<dbReference type="PANTHER" id="PTHR47989">
    <property type="entry name" value="OS01G0750732 PROTEIN"/>
    <property type="match status" value="1"/>
</dbReference>
<dbReference type="Gene3D" id="3.30.200.20">
    <property type="entry name" value="Phosphorylase Kinase, domain 1"/>
    <property type="match status" value="1"/>
</dbReference>
<sequence length="138" mass="15671">MFKKYSYKGIKKATNIFSTTIGQRGFGIVYKAEFKDGSMVAVKRMNKASEQDEDEFCKELLTRLNHHHLIALKGFFTKSHERFLMYECIPNGSSKDQLPNFGVAHASKDGSIFFESVNIDIKGTPGYMDPEYSSPKIL</sequence>
<dbReference type="InterPro" id="IPR011009">
    <property type="entry name" value="Kinase-like_dom_sf"/>
</dbReference>
<keyword evidence="2" id="KW-0547">Nucleotide-binding</keyword>
<dbReference type="PANTHER" id="PTHR47989:SF36">
    <property type="entry name" value="PROTEIN KINASE DOMAIN-CONTAINING PROTEIN"/>
    <property type="match status" value="1"/>
</dbReference>
<dbReference type="SUPFAM" id="SSF56112">
    <property type="entry name" value="Protein kinase-like (PK-like)"/>
    <property type="match status" value="1"/>
</dbReference>
<evidence type="ECO:0000256" key="3">
    <source>
        <dbReference type="ARBA" id="ARBA00022840"/>
    </source>
</evidence>
<dbReference type="FunFam" id="3.30.200.20:FF:000521">
    <property type="entry name" value="Protein kinase superfamily protein"/>
    <property type="match status" value="1"/>
</dbReference>
<dbReference type="OrthoDB" id="543156at2759"/>
<evidence type="ECO:0000313" key="5">
    <source>
        <dbReference type="EMBL" id="PHT38120.1"/>
    </source>
</evidence>
<evidence type="ECO:0000256" key="1">
    <source>
        <dbReference type="ARBA" id="ARBA00022527"/>
    </source>
</evidence>
<accession>A0A2G2VYR3</accession>
<dbReference type="Proteomes" id="UP000224567">
    <property type="component" value="Unassembled WGS sequence"/>
</dbReference>
<keyword evidence="1" id="KW-0723">Serine/threonine-protein kinase</keyword>
<dbReference type="GO" id="GO:0004674">
    <property type="term" value="F:protein serine/threonine kinase activity"/>
    <property type="evidence" value="ECO:0007669"/>
    <property type="project" value="UniProtKB-KW"/>
</dbReference>
<dbReference type="Pfam" id="PF00069">
    <property type="entry name" value="Pkinase"/>
    <property type="match status" value="1"/>
</dbReference>
<name>A0A2G2VYR3_CAPBA</name>
<protein>
    <recommendedName>
        <fullName evidence="4">Protein kinase domain-containing protein</fullName>
    </recommendedName>
</protein>
<dbReference type="PROSITE" id="PS50011">
    <property type="entry name" value="PROTEIN_KINASE_DOM"/>
    <property type="match status" value="1"/>
</dbReference>
<proteinExistence type="predicted"/>
<keyword evidence="6" id="KW-1185">Reference proteome</keyword>